<accession>A0A0J7K3J0</accession>
<dbReference type="Proteomes" id="UP000036403">
    <property type="component" value="Unassembled WGS sequence"/>
</dbReference>
<reference evidence="3 4" key="1">
    <citation type="submission" date="2015-04" db="EMBL/GenBank/DDBJ databases">
        <title>Lasius niger genome sequencing.</title>
        <authorList>
            <person name="Konorov E.A."/>
            <person name="Nikitin M.A."/>
            <person name="Kirill M.V."/>
            <person name="Chang P."/>
        </authorList>
    </citation>
    <scope>NUCLEOTIDE SEQUENCE [LARGE SCALE GENOMIC DNA]</scope>
    <source>
        <tissue evidence="3">Whole</tissue>
    </source>
</reference>
<dbReference type="GO" id="GO:0000472">
    <property type="term" value="P:endonucleolytic cleavage to generate mature 5'-end of SSU-rRNA from (SSU-rRNA, 5.8S rRNA, LSU-rRNA)"/>
    <property type="evidence" value="ECO:0007669"/>
    <property type="project" value="TreeGrafter"/>
</dbReference>
<organism evidence="3 4">
    <name type="scientific">Lasius niger</name>
    <name type="common">Black garden ant</name>
    <dbReference type="NCBI Taxonomy" id="67767"/>
    <lineage>
        <taxon>Eukaryota</taxon>
        <taxon>Metazoa</taxon>
        <taxon>Ecdysozoa</taxon>
        <taxon>Arthropoda</taxon>
        <taxon>Hexapoda</taxon>
        <taxon>Insecta</taxon>
        <taxon>Pterygota</taxon>
        <taxon>Neoptera</taxon>
        <taxon>Endopterygota</taxon>
        <taxon>Hymenoptera</taxon>
        <taxon>Apocrita</taxon>
        <taxon>Aculeata</taxon>
        <taxon>Formicoidea</taxon>
        <taxon>Formicidae</taxon>
        <taxon>Formicinae</taxon>
        <taxon>Lasius</taxon>
        <taxon>Lasius</taxon>
    </lineage>
</organism>
<dbReference type="InterPro" id="IPR040000">
    <property type="entry name" value="NOP9"/>
</dbReference>
<sequence length="606" mass="68857">MTGAQEAGGKKRKMKRSRTQMAKKFARQRNTSNSLDQDTYQYMIRIVELMRKDFPSSGEKLMFAQNVFEETIGREVDCARNQIGSYVMDSLLKYASLEAIQKLIQAFEPSLRLLSSDKCASHVLQKIIIVCADRGNRVSTSIVSEVAPKKTELRKTSDKDMDAVVEVKPLAAKSYNDIVLKLSRYFLNNVEEFVFDTYANHVLRTVIKCLAGLIEDSENNKKSIAQYSVERRPVIQDYKDLLIQSCDRLKKWPQFCQFGQQEITSGLVQCILYSLKDVDQDLTNSIIKKIIKECFETDEENKLSNIFNAESSIRILEACLTVAQPKTFTKLYKTYFAGNLKHLCLTQNTNFSVQRLLDYCITKELFEEIFDKVSEYFPEILKHGFTGILVSAGNACLKLQTNQGAFVNAMIKLLKCDTAEDHTQLVWCIVTLKNPAQLKAIANNSRPLNLHGSLMIQAILNFNKPIKIANSLLEMNNEELLQLFSDPKGSRILDAFMDSKYIGEKSREKLYKKLHGIWAELAKSTHGSRCVDKMWVWARTNQRILIMEELAAAGKSLESTKSGKIISAKLNVPLFARNKKDWSESQGKEEKTKALFADIIGKTPAK</sequence>
<dbReference type="AlphaFoldDB" id="A0A0J7K3J0"/>
<dbReference type="InterPro" id="IPR011989">
    <property type="entry name" value="ARM-like"/>
</dbReference>
<dbReference type="PANTHER" id="PTHR13102:SF0">
    <property type="entry name" value="NUCLEOLAR PROTEIN 9"/>
    <property type="match status" value="1"/>
</dbReference>
<name>A0A0J7K3J0_LASNI</name>
<dbReference type="GO" id="GO:0003723">
    <property type="term" value="F:RNA binding"/>
    <property type="evidence" value="ECO:0007669"/>
    <property type="project" value="InterPro"/>
</dbReference>
<keyword evidence="1" id="KW-0677">Repeat</keyword>
<dbReference type="Gene3D" id="1.25.10.10">
    <property type="entry name" value="Leucine-rich Repeat Variant"/>
    <property type="match status" value="2"/>
</dbReference>
<feature type="region of interest" description="Disordered" evidence="2">
    <location>
        <begin position="1"/>
        <end position="31"/>
    </location>
</feature>
<evidence type="ECO:0000313" key="3">
    <source>
        <dbReference type="EMBL" id="KMQ84907.1"/>
    </source>
</evidence>
<proteinExistence type="predicted"/>
<dbReference type="GO" id="GO:0030686">
    <property type="term" value="C:90S preribosome"/>
    <property type="evidence" value="ECO:0007669"/>
    <property type="project" value="TreeGrafter"/>
</dbReference>
<protein>
    <submittedName>
        <fullName evidence="3">Pumilio domain-containing protein c14orf21</fullName>
    </submittedName>
</protein>
<dbReference type="EMBL" id="LBMM01015162">
    <property type="protein sequence ID" value="KMQ84907.1"/>
    <property type="molecule type" value="Genomic_DNA"/>
</dbReference>
<dbReference type="GO" id="GO:0030688">
    <property type="term" value="C:preribosome, small subunit precursor"/>
    <property type="evidence" value="ECO:0007669"/>
    <property type="project" value="TreeGrafter"/>
</dbReference>
<dbReference type="GO" id="GO:0005730">
    <property type="term" value="C:nucleolus"/>
    <property type="evidence" value="ECO:0007669"/>
    <property type="project" value="TreeGrafter"/>
</dbReference>
<dbReference type="STRING" id="67767.A0A0J7K3J0"/>
<gene>
    <name evidence="3" type="ORF">RF55_16909</name>
</gene>
<dbReference type="OrthoDB" id="9987665at2759"/>
<evidence type="ECO:0000313" key="4">
    <source>
        <dbReference type="Proteomes" id="UP000036403"/>
    </source>
</evidence>
<evidence type="ECO:0000256" key="1">
    <source>
        <dbReference type="ARBA" id="ARBA00022737"/>
    </source>
</evidence>
<evidence type="ECO:0000256" key="2">
    <source>
        <dbReference type="SAM" id="MobiDB-lite"/>
    </source>
</evidence>
<dbReference type="SMART" id="SM00025">
    <property type="entry name" value="Pumilio"/>
    <property type="match status" value="5"/>
</dbReference>
<dbReference type="Pfam" id="PF22493">
    <property type="entry name" value="PUF_NOP9"/>
    <property type="match status" value="1"/>
</dbReference>
<dbReference type="PaxDb" id="67767-A0A0J7K3J0"/>
<dbReference type="GO" id="GO:0000447">
    <property type="term" value="P:endonucleolytic cleavage in ITS1 to separate SSU-rRNA from 5.8S rRNA and LSU-rRNA from tricistronic rRNA transcript (SSU-rRNA, 5.8S rRNA, LSU-rRNA)"/>
    <property type="evidence" value="ECO:0007669"/>
    <property type="project" value="TreeGrafter"/>
</dbReference>
<dbReference type="GO" id="GO:0000056">
    <property type="term" value="P:ribosomal small subunit export from nucleus"/>
    <property type="evidence" value="ECO:0007669"/>
    <property type="project" value="TreeGrafter"/>
</dbReference>
<keyword evidence="4" id="KW-1185">Reference proteome</keyword>
<dbReference type="SUPFAM" id="SSF48371">
    <property type="entry name" value="ARM repeat"/>
    <property type="match status" value="1"/>
</dbReference>
<dbReference type="InterPro" id="IPR016024">
    <property type="entry name" value="ARM-type_fold"/>
</dbReference>
<dbReference type="GO" id="GO:0000480">
    <property type="term" value="P:endonucleolytic cleavage in 5'-ETS of tricistronic rRNA transcript (SSU-rRNA, 5.8S rRNA, LSU-rRNA)"/>
    <property type="evidence" value="ECO:0007669"/>
    <property type="project" value="TreeGrafter"/>
</dbReference>
<comment type="caution">
    <text evidence="3">The sequence shown here is derived from an EMBL/GenBank/DDBJ whole genome shotgun (WGS) entry which is preliminary data.</text>
</comment>
<dbReference type="InterPro" id="IPR001313">
    <property type="entry name" value="Pumilio_RNA-bd_rpt"/>
</dbReference>
<dbReference type="PANTHER" id="PTHR13102">
    <property type="entry name" value="NUCLEOLAR PROTEIN 9"/>
    <property type="match status" value="1"/>
</dbReference>